<dbReference type="Proteomes" id="UP001240447">
    <property type="component" value="Unassembled WGS sequence"/>
</dbReference>
<keyword evidence="2" id="KW-1185">Reference proteome</keyword>
<evidence type="ECO:0000313" key="1">
    <source>
        <dbReference type="EMBL" id="MDP9821068.1"/>
    </source>
</evidence>
<accession>A0ABT9NKY7</accession>
<protein>
    <submittedName>
        <fullName evidence="1">Type IV pilus biogenesis protein CpaD/CtpE</fullName>
    </submittedName>
</protein>
<reference evidence="1 2" key="1">
    <citation type="submission" date="2023-07" db="EMBL/GenBank/DDBJ databases">
        <title>Sequencing the genomes of 1000 actinobacteria strains.</title>
        <authorList>
            <person name="Klenk H.-P."/>
        </authorList>
    </citation>
    <scope>NUCLEOTIDE SEQUENCE [LARGE SCALE GENOMIC DNA]</scope>
    <source>
        <strain evidence="1 2">GD13</strain>
    </source>
</reference>
<dbReference type="EMBL" id="JAUSQM010000001">
    <property type="protein sequence ID" value="MDP9821068.1"/>
    <property type="molecule type" value="Genomic_DNA"/>
</dbReference>
<proteinExistence type="predicted"/>
<dbReference type="RefSeq" id="WP_068122072.1">
    <property type="nucleotide sequence ID" value="NZ_CCXJ01000472.1"/>
</dbReference>
<name>A0ABT9NKY7_9ACTN</name>
<organism evidence="1 2">
    <name type="scientific">Nocardioides massiliensis</name>
    <dbReference type="NCBI Taxonomy" id="1325935"/>
    <lineage>
        <taxon>Bacteria</taxon>
        <taxon>Bacillati</taxon>
        <taxon>Actinomycetota</taxon>
        <taxon>Actinomycetes</taxon>
        <taxon>Propionibacteriales</taxon>
        <taxon>Nocardioidaceae</taxon>
        <taxon>Nocardioides</taxon>
    </lineage>
</organism>
<gene>
    <name evidence="1" type="ORF">J2S59_000877</name>
</gene>
<evidence type="ECO:0000313" key="2">
    <source>
        <dbReference type="Proteomes" id="UP001240447"/>
    </source>
</evidence>
<comment type="caution">
    <text evidence="1">The sequence shown here is derived from an EMBL/GenBank/DDBJ whole genome shotgun (WGS) entry which is preliminary data.</text>
</comment>
<sequence>MSKRGKRLNRERRAAYERQAPLGADRVHEEVAEVLDILLAQKREGLERGETEPFKRWLAELEAASAISRHVVIPGHGTYSSRVVAEVVRELRL</sequence>